<name>A0AAD2FYL4_9STRA</name>
<dbReference type="Pfam" id="PF01814">
    <property type="entry name" value="Hemerythrin"/>
    <property type="match status" value="1"/>
</dbReference>
<reference evidence="3" key="1">
    <citation type="submission" date="2023-08" db="EMBL/GenBank/DDBJ databases">
        <authorList>
            <person name="Audoor S."/>
            <person name="Bilcke G."/>
        </authorList>
    </citation>
    <scope>NUCLEOTIDE SEQUENCE</scope>
</reference>
<accession>A0AAD2FYL4</accession>
<organism evidence="3 4">
    <name type="scientific">Cylindrotheca closterium</name>
    <dbReference type="NCBI Taxonomy" id="2856"/>
    <lineage>
        <taxon>Eukaryota</taxon>
        <taxon>Sar</taxon>
        <taxon>Stramenopiles</taxon>
        <taxon>Ochrophyta</taxon>
        <taxon>Bacillariophyta</taxon>
        <taxon>Bacillariophyceae</taxon>
        <taxon>Bacillariophycidae</taxon>
        <taxon>Bacillariales</taxon>
        <taxon>Bacillariaceae</taxon>
        <taxon>Cylindrotheca</taxon>
    </lineage>
</organism>
<dbReference type="EMBL" id="CAKOGP040001925">
    <property type="protein sequence ID" value="CAJ1956723.1"/>
    <property type="molecule type" value="Genomic_DNA"/>
</dbReference>
<evidence type="ECO:0000256" key="1">
    <source>
        <dbReference type="SAM" id="MobiDB-lite"/>
    </source>
</evidence>
<comment type="caution">
    <text evidence="3">The sequence shown here is derived from an EMBL/GenBank/DDBJ whole genome shotgun (WGS) entry which is preliminary data.</text>
</comment>
<feature type="compositionally biased region" description="Basic and acidic residues" evidence="1">
    <location>
        <begin position="1"/>
        <end position="22"/>
    </location>
</feature>
<evidence type="ECO:0000313" key="4">
    <source>
        <dbReference type="Proteomes" id="UP001295423"/>
    </source>
</evidence>
<dbReference type="AlphaFoldDB" id="A0AAD2FYL4"/>
<feature type="domain" description="Hemerythrin-like" evidence="2">
    <location>
        <begin position="33"/>
        <end position="153"/>
    </location>
</feature>
<feature type="region of interest" description="Disordered" evidence="1">
    <location>
        <begin position="1"/>
        <end position="30"/>
    </location>
</feature>
<dbReference type="Gene3D" id="1.20.120.520">
    <property type="entry name" value="nmb1532 protein domain like"/>
    <property type="match status" value="1"/>
</dbReference>
<dbReference type="PANTHER" id="PTHR39966">
    <property type="entry name" value="BLL2471 PROTEIN-RELATED"/>
    <property type="match status" value="1"/>
</dbReference>
<dbReference type="PANTHER" id="PTHR39966:SF1">
    <property type="entry name" value="HEMERYTHRIN-LIKE DOMAIN-CONTAINING PROTEIN"/>
    <property type="match status" value="1"/>
</dbReference>
<protein>
    <recommendedName>
        <fullName evidence="2">Hemerythrin-like domain-containing protein</fullName>
    </recommendedName>
</protein>
<dbReference type="CDD" id="cd12108">
    <property type="entry name" value="Hr-like"/>
    <property type="match status" value="1"/>
</dbReference>
<gene>
    <name evidence="3" type="ORF">CYCCA115_LOCUS16365</name>
</gene>
<dbReference type="InterPro" id="IPR012312">
    <property type="entry name" value="Hemerythrin-like"/>
</dbReference>
<evidence type="ECO:0000259" key="2">
    <source>
        <dbReference type="Pfam" id="PF01814"/>
    </source>
</evidence>
<keyword evidence="4" id="KW-1185">Reference proteome</keyword>
<sequence length="244" mass="28007">MTLDPLDKKYQKSPDFPPDKADNWPYPPEQDGWMLAHNSIRKEVEQMIEALEACNKSGNVQQWQAACVKRFWKSHHSNEDDVMTPYLETRVNYPEKLTSDHTDLVNKLDRVDALVESLGQKEGDNLAELIKEMKEYKEIMFPHLKEEEELGLPLSRAYFTKEEIGAQTQKILSRAPKVELGSFIVCQGVDEFRNGFMKRNQIPTIAWYAQFKGCVAAFDQEFTKPLEAVKTGTEPVEASCCTIQ</sequence>
<proteinExistence type="predicted"/>
<dbReference type="Proteomes" id="UP001295423">
    <property type="component" value="Unassembled WGS sequence"/>
</dbReference>
<evidence type="ECO:0000313" key="3">
    <source>
        <dbReference type="EMBL" id="CAJ1956723.1"/>
    </source>
</evidence>
<dbReference type="GO" id="GO:0005886">
    <property type="term" value="C:plasma membrane"/>
    <property type="evidence" value="ECO:0007669"/>
    <property type="project" value="TreeGrafter"/>
</dbReference>